<comment type="caution">
    <text evidence="1">The sequence shown here is derived from an EMBL/GenBank/DDBJ whole genome shotgun (WGS) entry which is preliminary data.</text>
</comment>
<name>D3ALF1_9FIRM</name>
<gene>
    <name evidence="1" type="ORF">CLOSTHATH_04447</name>
</gene>
<reference evidence="1 2" key="1">
    <citation type="submission" date="2010-01" db="EMBL/GenBank/DDBJ databases">
        <authorList>
            <person name="Weinstock G."/>
            <person name="Sodergren E."/>
            <person name="Clifton S."/>
            <person name="Fulton L."/>
            <person name="Fulton B."/>
            <person name="Courtney L."/>
            <person name="Fronick C."/>
            <person name="Harrison M."/>
            <person name="Strong C."/>
            <person name="Farmer C."/>
            <person name="Delahaunty K."/>
            <person name="Markovic C."/>
            <person name="Hall O."/>
            <person name="Minx P."/>
            <person name="Tomlinson C."/>
            <person name="Mitreva M."/>
            <person name="Nelson J."/>
            <person name="Hou S."/>
            <person name="Wollam A."/>
            <person name="Pepin K.H."/>
            <person name="Johnson M."/>
            <person name="Bhonagiri V."/>
            <person name="Nash W.E."/>
            <person name="Warren W."/>
            <person name="Chinwalla A."/>
            <person name="Mardis E.R."/>
            <person name="Wilson R.K."/>
        </authorList>
    </citation>
    <scope>NUCLEOTIDE SEQUENCE [LARGE SCALE GENOMIC DNA]</scope>
    <source>
        <strain evidence="1 2">DSM 13479</strain>
    </source>
</reference>
<protein>
    <submittedName>
        <fullName evidence="1">Uncharacterized protein</fullName>
    </submittedName>
</protein>
<dbReference type="EMBL" id="ACIO01000404">
    <property type="protein sequence ID" value="EFC97344.1"/>
    <property type="molecule type" value="Genomic_DNA"/>
</dbReference>
<evidence type="ECO:0000313" key="2">
    <source>
        <dbReference type="Proteomes" id="UP000004968"/>
    </source>
</evidence>
<accession>D3ALF1</accession>
<organism evidence="1 2">
    <name type="scientific">Hungatella hathewayi DSM 13479</name>
    <dbReference type="NCBI Taxonomy" id="566550"/>
    <lineage>
        <taxon>Bacteria</taxon>
        <taxon>Bacillati</taxon>
        <taxon>Bacillota</taxon>
        <taxon>Clostridia</taxon>
        <taxon>Lachnospirales</taxon>
        <taxon>Lachnospiraceae</taxon>
        <taxon>Hungatella</taxon>
    </lineage>
</organism>
<dbReference type="Proteomes" id="UP000004968">
    <property type="component" value="Unassembled WGS sequence"/>
</dbReference>
<proteinExistence type="predicted"/>
<dbReference type="HOGENOM" id="CLU_3290835_0_0_9"/>
<dbReference type="AlphaFoldDB" id="D3ALF1"/>
<sequence length="40" mass="4536">MEEHAGDGYTAGRVIDRSGMARVFERERTGKDSCRIYTVD</sequence>
<evidence type="ECO:0000313" key="1">
    <source>
        <dbReference type="EMBL" id="EFC97344.1"/>
    </source>
</evidence>